<sequence>MMFHRSSLAAALLAVGLLAHSPVQAADSASRYYEDALVRFEKKDDAGAIIQLKNALKADPNFLAAHMLLGRAALRKGDYAAAEVALREAQKQGVSRAEYIVPLGNLLLAIGRQKEVLETLQVDDLPPGVRYEMTLVRARAYLELGQYPQALATVKDARTQNPSAASAVVLHSRIALQAGRPDEAASLAEQATSMAPSDTDAWGQRAAVAYAAGQLSQALGYYDRAVQFGPDNGEALLGRGSVLMDLGRMQDAKQSLLRSSDADVTEPRAAYLRAVIAESEGNKDEARKLLGEVTSLIDPLPRSVLTSRSHLALIAGLSHLGLGGAVKAKEYFELHIRFFPQQMAARKPLASLQLAMDEPAAAISTLEPLMRSGGTRDPEALTLMANAYSKLKRYQQATELLEQAAKLGNSSQVRTSLGLSLIGGKQTAQGTEQLRSALREDPGQARASTALALVALRENQPRKAVELMEAVVKREPDNLAALNLLGVARAAAKDFAGARKAYEKVMAADPKFDGVKLNLARLEIAEGKPEQARARLNALLKDKPDQASALFERAMLDASSGRSAEALRGLETLHAKHPNHVEGRVALIEMYLQTGALDKALEVARGVSQGQPGYLQIQGALARVQLARGDAAGARSTLTAMTRVADFEPGAQYRIAQLQRLAGNPSGAAYSLEKALQGDPGFVPAKIMQADLLLAESQIDKADARAQEVLKSPAAPADAYRLAGDVAMARSRWNDAIAHYRAALGRGAGVEVAGRLYEAHRRAGSPQQGRAAIEALVRERPKDMSVRLLLSQVQTDAGQLKEARSTLEGVIRTAGESAPVLNNLANLQWRLQDAAAQQTAERAFKLAPSDPVVLDTLGWILAQKGQHDAALRHLREARLRSPQNPEIRYHLGWALAKAGRVSEARQELDAALQAGVPFPGDDKARALRGELGAR</sequence>
<dbReference type="STRING" id="1000565.METUNv1_02299"/>
<feature type="signal peptide" evidence="4">
    <location>
        <begin position="1"/>
        <end position="25"/>
    </location>
</feature>
<proteinExistence type="predicted"/>
<dbReference type="InterPro" id="IPR051012">
    <property type="entry name" value="CellSynth/LPSAsmb/PSIAsmb"/>
</dbReference>
<name>F5RDD2_METUF</name>
<evidence type="ECO:0000256" key="2">
    <source>
        <dbReference type="ARBA" id="ARBA00022803"/>
    </source>
</evidence>
<keyword evidence="2 3" id="KW-0802">TPR repeat</keyword>
<dbReference type="PANTHER" id="PTHR45586:SF14">
    <property type="entry name" value="TETRATRICOPEPTIDE TPR_2 REPEAT PROTEIN"/>
    <property type="match status" value="1"/>
</dbReference>
<dbReference type="PROSITE" id="PS50005">
    <property type="entry name" value="TPR"/>
    <property type="match status" value="2"/>
</dbReference>
<comment type="caution">
    <text evidence="5">The sequence shown here is derived from an EMBL/GenBank/DDBJ whole genome shotgun (WGS) entry which is preliminary data.</text>
</comment>
<evidence type="ECO:0000256" key="1">
    <source>
        <dbReference type="ARBA" id="ARBA00022737"/>
    </source>
</evidence>
<feature type="repeat" description="TPR" evidence="3">
    <location>
        <begin position="199"/>
        <end position="232"/>
    </location>
</feature>
<reference evidence="5 6" key="1">
    <citation type="journal article" date="2011" name="J. Bacteriol.">
        <title>Genome sequence of Methyloversatilis universalis FAM5T, a methylotrophic representative of the order Rhodocyclales.</title>
        <authorList>
            <person name="Kittichotirat W."/>
            <person name="Good N.M."/>
            <person name="Hall R."/>
            <person name="Bringel F."/>
            <person name="Lajus A."/>
            <person name="Medigue C."/>
            <person name="Smalley N.E."/>
            <person name="Beck D."/>
            <person name="Bumgarner R."/>
            <person name="Vuilleumier S."/>
            <person name="Kalyuzhnaya M.G."/>
        </authorList>
    </citation>
    <scope>NUCLEOTIDE SEQUENCE [LARGE SCALE GENOMIC DNA]</scope>
    <source>
        <strain evidence="6">ATCC BAA-1314 / JCM 13912 / FAM5</strain>
    </source>
</reference>
<feature type="chain" id="PRO_5003330940" evidence="4">
    <location>
        <begin position="26"/>
        <end position="934"/>
    </location>
</feature>
<evidence type="ECO:0000256" key="3">
    <source>
        <dbReference type="PROSITE-ProRule" id="PRU00339"/>
    </source>
</evidence>
<dbReference type="EMBL" id="AFHG01000052">
    <property type="protein sequence ID" value="EGK70913.1"/>
    <property type="molecule type" value="Genomic_DNA"/>
</dbReference>
<keyword evidence="6" id="KW-1185">Reference proteome</keyword>
<keyword evidence="1" id="KW-0677">Repeat</keyword>
<dbReference type="OrthoDB" id="5290951at2"/>
<evidence type="ECO:0000256" key="4">
    <source>
        <dbReference type="SAM" id="SignalP"/>
    </source>
</evidence>
<gene>
    <name evidence="5" type="ORF">METUNv1_02299</name>
</gene>
<dbReference type="Gene3D" id="1.25.40.10">
    <property type="entry name" value="Tetratricopeptide repeat domain"/>
    <property type="match status" value="4"/>
</dbReference>
<dbReference type="Pfam" id="PF14559">
    <property type="entry name" value="TPR_19"/>
    <property type="match status" value="4"/>
</dbReference>
<evidence type="ECO:0000313" key="5">
    <source>
        <dbReference type="EMBL" id="EGK70913.1"/>
    </source>
</evidence>
<dbReference type="eggNOG" id="COG0457">
    <property type="taxonomic scope" value="Bacteria"/>
</dbReference>
<dbReference type="SUPFAM" id="SSF48452">
    <property type="entry name" value="TPR-like"/>
    <property type="match status" value="6"/>
</dbReference>
<accession>F5RDD2</accession>
<dbReference type="InterPro" id="IPR014266">
    <property type="entry name" value="PEP-CTERM_TPR_PrsT"/>
</dbReference>
<dbReference type="RefSeq" id="WP_008061768.1">
    <property type="nucleotide sequence ID" value="NZ_AFHG01000052.1"/>
</dbReference>
<feature type="repeat" description="TPR" evidence="3">
    <location>
        <begin position="378"/>
        <end position="411"/>
    </location>
</feature>
<dbReference type="InterPro" id="IPR019734">
    <property type="entry name" value="TPR_rpt"/>
</dbReference>
<evidence type="ECO:0000313" key="6">
    <source>
        <dbReference type="Proteomes" id="UP000005019"/>
    </source>
</evidence>
<dbReference type="Pfam" id="PF13181">
    <property type="entry name" value="TPR_8"/>
    <property type="match status" value="1"/>
</dbReference>
<dbReference type="NCBIfam" id="TIGR02917">
    <property type="entry name" value="PEP_TPR_lipo"/>
    <property type="match status" value="1"/>
</dbReference>
<dbReference type="Proteomes" id="UP000005019">
    <property type="component" value="Unassembled WGS sequence"/>
</dbReference>
<keyword evidence="4" id="KW-0732">Signal</keyword>
<dbReference type="PANTHER" id="PTHR45586">
    <property type="entry name" value="TPR REPEAT-CONTAINING PROTEIN PA4667"/>
    <property type="match status" value="1"/>
</dbReference>
<protein>
    <submittedName>
        <fullName evidence="5">TPR repeat:Tetratricopeptide TPR 4</fullName>
    </submittedName>
</protein>
<dbReference type="Pfam" id="PF13432">
    <property type="entry name" value="TPR_16"/>
    <property type="match status" value="6"/>
</dbReference>
<dbReference type="AlphaFoldDB" id="F5RDD2"/>
<organism evidence="5 6">
    <name type="scientific">Methyloversatilis universalis (strain ATCC BAA-1314 / DSM 25237 / JCM 13912 / CCUG 52030 / FAM5)</name>
    <dbReference type="NCBI Taxonomy" id="1000565"/>
    <lineage>
        <taxon>Bacteria</taxon>
        <taxon>Pseudomonadati</taxon>
        <taxon>Pseudomonadota</taxon>
        <taxon>Betaproteobacteria</taxon>
        <taxon>Nitrosomonadales</taxon>
        <taxon>Sterolibacteriaceae</taxon>
        <taxon>Methyloversatilis</taxon>
    </lineage>
</organism>
<dbReference type="SMART" id="SM00028">
    <property type="entry name" value="TPR"/>
    <property type="match status" value="15"/>
</dbReference>
<dbReference type="InterPro" id="IPR011990">
    <property type="entry name" value="TPR-like_helical_dom_sf"/>
</dbReference>